<proteinExistence type="predicted"/>
<dbReference type="RefSeq" id="WP_379321992.1">
    <property type="nucleotide sequence ID" value="NZ_JBHTLM010000034.1"/>
</dbReference>
<comment type="caution">
    <text evidence="2">The sequence shown here is derived from an EMBL/GenBank/DDBJ whole genome shotgun (WGS) entry which is preliminary data.</text>
</comment>
<evidence type="ECO:0000256" key="1">
    <source>
        <dbReference type="SAM" id="SignalP"/>
    </source>
</evidence>
<keyword evidence="3" id="KW-1185">Reference proteome</keyword>
<evidence type="ECO:0000313" key="2">
    <source>
        <dbReference type="EMBL" id="MFD1179567.1"/>
    </source>
</evidence>
<sequence length="842" mass="92886">MKKVNKVAVLLTGSLLLTQVASLGVNPVDAAAKTVTKKTTTIPSSNLNTLEKLSPIHLTSKSYAKLTDVNILAQDDGNILTYTLNIYNGDQRDIQLLDYWSKVKTKSGSILTTQLTSKDKLKKKVAPQSQVTLTYISKIGNIKSVNDLMVQLVKWDFSKPNYENTLGTFKIPANFTTLTSLGQTKKLRINDIPVLTKLENHQLYKTKDKIFTMVTLSMQNLGYKVIEDPKYSFNVVTTDGASYALSTDQTGANFKIQPQEIKNVQLIAELPIHAKTDKLKLQIVTSDEELKQNLPVATYSIPSGKSASLLVDGAAFKSLEVNGTKIETQIKNTTVSADEDTANWSFSLYLRNIGNQNVSFPKYEASLSSAEGYTFPISTKSFDNLSLKPLEEKTINLSASLPSYVKQDKVVLQLNQTAEVGADQKSKISFPVAFYSLPYMEQVAATDDTLYSVENEYGKYNLKLSSIQMLPWADGDLVSAKFTVMNTKATTVKLPQLAGVLKLDQASLSTDTQVVTTANSMILGPYGSADLYLIAKVPNGLDFKQAMITLQEKNGDNLLDFLTVNARKTQAAIPTVSKGSEYHIKTAGKNAEVKERRTVFYSGVSSNVMFTELEVKSEETRQADLSQLVGYYTTKDGQVFKASVGQPEGSTSPNGKNLVTLWAKLPRNLDTTDMVLYLGEGINEGKFTAPKGESKGYVNAVALELNQQKLEPKRNSLSGIDLFPYNLSIPNLSGTLTGSGVNVKFDYYLSRNGEYEIGTYDHKLVLELRDSSGKYFEQELALEQDLKIGDNQTYSLSFSNSLFEDKQAGSFEISLYDKFQGEKVKLASQAYYYSAPVHFGSK</sequence>
<protein>
    <submittedName>
        <fullName evidence="2">Uncharacterized protein</fullName>
    </submittedName>
</protein>
<keyword evidence="1" id="KW-0732">Signal</keyword>
<dbReference type="Proteomes" id="UP001597262">
    <property type="component" value="Unassembled WGS sequence"/>
</dbReference>
<gene>
    <name evidence="2" type="ORF">ACFQ3W_25165</name>
</gene>
<feature type="chain" id="PRO_5046990855" evidence="1">
    <location>
        <begin position="31"/>
        <end position="842"/>
    </location>
</feature>
<name>A0ABW3S4Y7_9BACL</name>
<accession>A0ABW3S4Y7</accession>
<dbReference type="EMBL" id="JBHTLM010000034">
    <property type="protein sequence ID" value="MFD1179567.1"/>
    <property type="molecule type" value="Genomic_DNA"/>
</dbReference>
<evidence type="ECO:0000313" key="3">
    <source>
        <dbReference type="Proteomes" id="UP001597262"/>
    </source>
</evidence>
<feature type="signal peptide" evidence="1">
    <location>
        <begin position="1"/>
        <end position="30"/>
    </location>
</feature>
<organism evidence="2 3">
    <name type="scientific">Paenibacillus puldeungensis</name>
    <dbReference type="NCBI Taxonomy" id="696536"/>
    <lineage>
        <taxon>Bacteria</taxon>
        <taxon>Bacillati</taxon>
        <taxon>Bacillota</taxon>
        <taxon>Bacilli</taxon>
        <taxon>Bacillales</taxon>
        <taxon>Paenibacillaceae</taxon>
        <taxon>Paenibacillus</taxon>
    </lineage>
</organism>
<reference evidence="3" key="1">
    <citation type="journal article" date="2019" name="Int. J. Syst. Evol. Microbiol.">
        <title>The Global Catalogue of Microorganisms (GCM) 10K type strain sequencing project: providing services to taxonomists for standard genome sequencing and annotation.</title>
        <authorList>
            <consortium name="The Broad Institute Genomics Platform"/>
            <consortium name="The Broad Institute Genome Sequencing Center for Infectious Disease"/>
            <person name="Wu L."/>
            <person name="Ma J."/>
        </authorList>
    </citation>
    <scope>NUCLEOTIDE SEQUENCE [LARGE SCALE GENOMIC DNA]</scope>
    <source>
        <strain evidence="3">CCUG 59189</strain>
    </source>
</reference>